<evidence type="ECO:0000256" key="1">
    <source>
        <dbReference type="ARBA" id="ARBA00000085"/>
    </source>
</evidence>
<reference evidence="9 10" key="1">
    <citation type="submission" date="2021-04" db="EMBL/GenBank/DDBJ databases">
        <authorList>
            <person name="Pira H."/>
            <person name="Risdian C."/>
            <person name="Wink J."/>
        </authorList>
    </citation>
    <scope>NUCLEOTIDE SEQUENCE [LARGE SCALE GENOMIC DNA]</scope>
    <source>
        <strain evidence="9 10">WHA3</strain>
    </source>
</reference>
<feature type="transmembrane region" description="Helical" evidence="7">
    <location>
        <begin position="60"/>
        <end position="80"/>
    </location>
</feature>
<evidence type="ECO:0000256" key="4">
    <source>
        <dbReference type="ARBA" id="ARBA00022741"/>
    </source>
</evidence>
<evidence type="ECO:0000313" key="10">
    <source>
        <dbReference type="Proteomes" id="UP000722336"/>
    </source>
</evidence>
<feature type="transmembrane region" description="Helical" evidence="7">
    <location>
        <begin position="194"/>
        <end position="212"/>
    </location>
</feature>
<dbReference type="EMBL" id="JAGSPA010000002">
    <property type="protein sequence ID" value="MBV7256614.1"/>
    <property type="molecule type" value="Genomic_DNA"/>
</dbReference>
<dbReference type="InterPro" id="IPR005467">
    <property type="entry name" value="His_kinase_dom"/>
</dbReference>
<dbReference type="EC" id="2.7.13.3" evidence="2"/>
<evidence type="ECO:0000256" key="3">
    <source>
        <dbReference type="ARBA" id="ARBA00022679"/>
    </source>
</evidence>
<feature type="domain" description="Histidine kinase" evidence="8">
    <location>
        <begin position="469"/>
        <end position="672"/>
    </location>
</feature>
<dbReference type="InterPro" id="IPR014265">
    <property type="entry name" value="XrtA/PrsK"/>
</dbReference>
<dbReference type="InterPro" id="IPR003594">
    <property type="entry name" value="HATPase_dom"/>
</dbReference>
<protein>
    <recommendedName>
        <fullName evidence="2">histidine kinase</fullName>
        <ecNumber evidence="2">2.7.13.3</ecNumber>
    </recommendedName>
</protein>
<evidence type="ECO:0000256" key="2">
    <source>
        <dbReference type="ARBA" id="ARBA00012438"/>
    </source>
</evidence>
<comment type="caution">
    <text evidence="9">The sequence shown here is derived from an EMBL/GenBank/DDBJ whole genome shotgun (WGS) entry which is preliminary data.</text>
</comment>
<dbReference type="PANTHER" id="PTHR44936">
    <property type="entry name" value="SENSOR PROTEIN CREC"/>
    <property type="match status" value="1"/>
</dbReference>
<keyword evidence="6" id="KW-0067">ATP-binding</keyword>
<feature type="transmembrane region" description="Helical" evidence="7">
    <location>
        <begin position="35"/>
        <end position="54"/>
    </location>
</feature>
<keyword evidence="7" id="KW-0472">Membrane</keyword>
<dbReference type="SMART" id="SM00387">
    <property type="entry name" value="HATPase_c"/>
    <property type="match status" value="1"/>
</dbReference>
<feature type="transmembrane region" description="Helical" evidence="7">
    <location>
        <begin position="6"/>
        <end position="26"/>
    </location>
</feature>
<feature type="transmembrane region" description="Helical" evidence="7">
    <location>
        <begin position="224"/>
        <end position="246"/>
    </location>
</feature>
<keyword evidence="5 9" id="KW-0418">Kinase</keyword>
<evidence type="ECO:0000256" key="7">
    <source>
        <dbReference type="SAM" id="Phobius"/>
    </source>
</evidence>
<comment type="catalytic activity">
    <reaction evidence="1">
        <text>ATP + protein L-histidine = ADP + protein N-phospho-L-histidine.</text>
        <dbReference type="EC" id="2.7.13.3"/>
    </reaction>
</comment>
<dbReference type="PANTHER" id="PTHR44936:SF10">
    <property type="entry name" value="SENSOR PROTEIN RSTB"/>
    <property type="match status" value="1"/>
</dbReference>
<proteinExistence type="predicted"/>
<feature type="transmembrane region" description="Helical" evidence="7">
    <location>
        <begin position="258"/>
        <end position="278"/>
    </location>
</feature>
<accession>A0ABS6SDW8</accession>
<dbReference type="NCBIfam" id="TIGR02916">
    <property type="entry name" value="PEP_his_kin"/>
    <property type="match status" value="1"/>
</dbReference>
<evidence type="ECO:0000313" key="9">
    <source>
        <dbReference type="EMBL" id="MBV7256614.1"/>
    </source>
</evidence>
<keyword evidence="7" id="KW-1133">Transmembrane helix</keyword>
<dbReference type="PROSITE" id="PS50109">
    <property type="entry name" value="HIS_KIN"/>
    <property type="match status" value="1"/>
</dbReference>
<feature type="transmembrane region" description="Helical" evidence="7">
    <location>
        <begin position="128"/>
        <end position="150"/>
    </location>
</feature>
<evidence type="ECO:0000256" key="6">
    <source>
        <dbReference type="ARBA" id="ARBA00022840"/>
    </source>
</evidence>
<feature type="transmembrane region" description="Helical" evidence="7">
    <location>
        <begin position="101"/>
        <end position="122"/>
    </location>
</feature>
<feature type="transmembrane region" description="Helical" evidence="7">
    <location>
        <begin position="162"/>
        <end position="182"/>
    </location>
</feature>
<dbReference type="Pfam" id="PF02518">
    <property type="entry name" value="HATPase_c"/>
    <property type="match status" value="1"/>
</dbReference>
<sequence>MTAAEAVLSHWVAAAAFAVMAIVLVLRPRGAAPRWLALAAIVMAIWGAVFANAAATGVNFALTVSLGETLRSGVWILFIAMLMQTSWQGQDQNPSRVVLRVMLLIVAAQLTLDIGLIMGAGFSRVLDFMSALFRVAVAIGGLVLTHNLYVSSAPANRWSLNILCIGLAGIFGYDLNLFTLSMLDASLEDQFLDARGFANALTVPLFLVAALRNRSLALQLSRQAAFQTFALGAVGIYLVGMSLAAYALGALGGDWGRLFQIVLVFGAILLGAVVMFSGRARAWLRVKINKHFFAYKYDYREEWLRFIATVSRSGPGFGELPVRVIEAVASIVDSPGGALYVRDDDGVFQPESRWNLRSLDLAPLAPGAELLNDMEANARIIECDGADGLPPEISGNPRCWLLVPLGHVEALSAIILLERSRSKREMDWEDYDILRTVGRQAASYIAEQNALESLEESRKFEEFNRRFAFIMHDIKNLVSQLSLVARNAERHADKPEFRADMVATLQSSVGKMNDMLARLSQETAKDKPSDRFDLRALLEEIATDKNRGGANVRLDAEAYPLEIAGTRAKMEQGIGHLVQNAIDASIPGAPVDLRLRNEAGAIKLIVEDRGSGMSAEFIRDGLFKPFRSTKAAGFGIGAYESREIIRGAGGRLDVHSAEGEGTSFIIHFPVSPARQE</sequence>
<keyword evidence="4" id="KW-0547">Nucleotide-binding</keyword>
<dbReference type="GO" id="GO:0004673">
    <property type="term" value="F:protein histidine kinase activity"/>
    <property type="evidence" value="ECO:0007669"/>
    <property type="project" value="UniProtKB-EC"/>
</dbReference>
<name>A0ABS6SDW8_9SPHN</name>
<evidence type="ECO:0000256" key="5">
    <source>
        <dbReference type="ARBA" id="ARBA00022777"/>
    </source>
</evidence>
<dbReference type="Proteomes" id="UP000722336">
    <property type="component" value="Unassembled WGS sequence"/>
</dbReference>
<keyword evidence="3 9" id="KW-0808">Transferase</keyword>
<dbReference type="InterPro" id="IPR050980">
    <property type="entry name" value="2C_sensor_his_kinase"/>
</dbReference>
<evidence type="ECO:0000259" key="8">
    <source>
        <dbReference type="PROSITE" id="PS50109"/>
    </source>
</evidence>
<keyword evidence="7" id="KW-0812">Transmembrane</keyword>
<keyword evidence="10" id="KW-1185">Reference proteome</keyword>
<dbReference type="RefSeq" id="WP_218445284.1">
    <property type="nucleotide sequence ID" value="NZ_JAGSPA010000002.1"/>
</dbReference>
<gene>
    <name evidence="9" type="primary">prsK</name>
    <name evidence="9" type="ORF">KCG44_07425</name>
</gene>
<organism evidence="9 10">
    <name type="scientific">Pacificimonas pallii</name>
    <dbReference type="NCBI Taxonomy" id="2827236"/>
    <lineage>
        <taxon>Bacteria</taxon>
        <taxon>Pseudomonadati</taxon>
        <taxon>Pseudomonadota</taxon>
        <taxon>Alphaproteobacteria</taxon>
        <taxon>Sphingomonadales</taxon>
        <taxon>Sphingosinicellaceae</taxon>
        <taxon>Pacificimonas</taxon>
    </lineage>
</organism>